<evidence type="ECO:0000256" key="2">
    <source>
        <dbReference type="ARBA" id="ARBA00022692"/>
    </source>
</evidence>
<keyword evidence="4 5" id="KW-0472">Membrane</keyword>
<keyword evidence="3 5" id="KW-1133">Transmembrane helix</keyword>
<feature type="transmembrane region" description="Helical" evidence="5">
    <location>
        <begin position="45"/>
        <end position="62"/>
    </location>
</feature>
<dbReference type="Gene3D" id="3.30.750.24">
    <property type="entry name" value="STAS domain"/>
    <property type="match status" value="1"/>
</dbReference>
<proteinExistence type="predicted"/>
<feature type="transmembrane region" description="Helical" evidence="5">
    <location>
        <begin position="375"/>
        <end position="402"/>
    </location>
</feature>
<evidence type="ECO:0000259" key="6">
    <source>
        <dbReference type="PROSITE" id="PS50801"/>
    </source>
</evidence>
<accession>A0ABP8DM16</accession>
<feature type="transmembrane region" description="Helical" evidence="5">
    <location>
        <begin position="69"/>
        <end position="88"/>
    </location>
</feature>
<gene>
    <name evidence="7" type="ORF">GCM10022255_082410</name>
</gene>
<dbReference type="CDD" id="cd07042">
    <property type="entry name" value="STAS_SulP_like_sulfate_transporter"/>
    <property type="match status" value="1"/>
</dbReference>
<feature type="transmembrane region" description="Helical" evidence="5">
    <location>
        <begin position="202"/>
        <end position="225"/>
    </location>
</feature>
<dbReference type="InterPro" id="IPR001902">
    <property type="entry name" value="SLC26A/SulP_fam"/>
</dbReference>
<dbReference type="PROSITE" id="PS50801">
    <property type="entry name" value="STAS"/>
    <property type="match status" value="1"/>
</dbReference>
<feature type="transmembrane region" description="Helical" evidence="5">
    <location>
        <begin position="127"/>
        <end position="146"/>
    </location>
</feature>
<evidence type="ECO:0000313" key="8">
    <source>
        <dbReference type="Proteomes" id="UP001500620"/>
    </source>
</evidence>
<feature type="transmembrane region" description="Helical" evidence="5">
    <location>
        <begin position="343"/>
        <end position="363"/>
    </location>
</feature>
<dbReference type="NCBIfam" id="TIGR00815">
    <property type="entry name" value="sulP"/>
    <property type="match status" value="1"/>
</dbReference>
<evidence type="ECO:0000256" key="3">
    <source>
        <dbReference type="ARBA" id="ARBA00022989"/>
    </source>
</evidence>
<feature type="transmembrane region" description="Helical" evidence="5">
    <location>
        <begin position="318"/>
        <end position="337"/>
    </location>
</feature>
<dbReference type="RefSeq" id="WP_345136040.1">
    <property type="nucleotide sequence ID" value="NZ_BAABAT010000034.1"/>
</dbReference>
<dbReference type="Proteomes" id="UP001500620">
    <property type="component" value="Unassembled WGS sequence"/>
</dbReference>
<dbReference type="InterPro" id="IPR036513">
    <property type="entry name" value="STAS_dom_sf"/>
</dbReference>
<dbReference type="InterPro" id="IPR002645">
    <property type="entry name" value="STAS_dom"/>
</dbReference>
<reference evidence="8" key="1">
    <citation type="journal article" date="2019" name="Int. J. Syst. Evol. Microbiol.">
        <title>The Global Catalogue of Microorganisms (GCM) 10K type strain sequencing project: providing services to taxonomists for standard genome sequencing and annotation.</title>
        <authorList>
            <consortium name="The Broad Institute Genomics Platform"/>
            <consortium name="The Broad Institute Genome Sequencing Center for Infectious Disease"/>
            <person name="Wu L."/>
            <person name="Ma J."/>
        </authorList>
    </citation>
    <scope>NUCLEOTIDE SEQUENCE [LARGE SCALE GENOMIC DNA]</scope>
    <source>
        <strain evidence="8">JCM 17441</strain>
    </source>
</reference>
<comment type="caution">
    <text evidence="7">The sequence shown here is derived from an EMBL/GenBank/DDBJ whole genome shotgun (WGS) entry which is preliminary data.</text>
</comment>
<organism evidence="7 8">
    <name type="scientific">Dactylosporangium darangshiense</name>
    <dbReference type="NCBI Taxonomy" id="579108"/>
    <lineage>
        <taxon>Bacteria</taxon>
        <taxon>Bacillati</taxon>
        <taxon>Actinomycetota</taxon>
        <taxon>Actinomycetes</taxon>
        <taxon>Micromonosporales</taxon>
        <taxon>Micromonosporaceae</taxon>
        <taxon>Dactylosporangium</taxon>
    </lineage>
</organism>
<sequence length="554" mass="58082">MTVTGSFRGYRRAWLRGDVLAGLTVAAYLVPQVMAYATLAGLPPVVGLWAMLAPLAVYAVLGSSRHLSVGPESTTALMTATVVGPLAAGNPTRYAALAAALAVVVGVFCLIAALARLGFLADLLSKPILVGYLSGVAIIMIVSQLGKVTGIPVHGDTLAEQVMSVARNIDRIDFGTLAFSLAVLAVLFLVRWKLPNLPGPLLVVLLATAAVGVFGLRGHGIAVVGTVPSGLPTPALPKVGDLTGLLLPAVGLVVVGYTDTVLTARSFAARGGYRIDANRELLALGVSNVSAGLLRGFPISSSGSRTALGFAAGGRTQLASVVTLATISGVLLFAAPLLELFPIAALGALVVYAAVQLIDVAGFRRLAAFRRSELLLALATLAGVLVLDILYGVLLAIGLSVAELLHRVARPHDAIQGLVPNLAGMHDIDDYPQATTIPGLLVYRYDSPLFFANSEDFRQRALAAADSGPTRWFVLNAEANVEVDSTALEALDAVRQELTDRGVVFTMARVKRDLQEQLDAFGLTASIGPERIFPTLPTAVAAYEQWRRHQDQQQ</sequence>
<feature type="transmembrane region" description="Helical" evidence="5">
    <location>
        <begin position="172"/>
        <end position="190"/>
    </location>
</feature>
<keyword evidence="2 5" id="KW-0812">Transmembrane</keyword>
<dbReference type="PANTHER" id="PTHR11814">
    <property type="entry name" value="SULFATE TRANSPORTER"/>
    <property type="match status" value="1"/>
</dbReference>
<evidence type="ECO:0000256" key="1">
    <source>
        <dbReference type="ARBA" id="ARBA00004141"/>
    </source>
</evidence>
<comment type="subcellular location">
    <subcellularLocation>
        <location evidence="1">Membrane</location>
        <topology evidence="1">Multi-pass membrane protein</topology>
    </subcellularLocation>
</comment>
<evidence type="ECO:0000256" key="5">
    <source>
        <dbReference type="SAM" id="Phobius"/>
    </source>
</evidence>
<feature type="domain" description="STAS" evidence="6">
    <location>
        <begin position="430"/>
        <end position="543"/>
    </location>
</feature>
<protein>
    <submittedName>
        <fullName evidence="7">SulP family inorganic anion transporter</fullName>
    </submittedName>
</protein>
<evidence type="ECO:0000313" key="7">
    <source>
        <dbReference type="EMBL" id="GAA4259095.1"/>
    </source>
</evidence>
<feature type="transmembrane region" description="Helical" evidence="5">
    <location>
        <begin position="245"/>
        <end position="264"/>
    </location>
</feature>
<keyword evidence="8" id="KW-1185">Reference proteome</keyword>
<dbReference type="InterPro" id="IPR011547">
    <property type="entry name" value="SLC26A/SulP_dom"/>
</dbReference>
<dbReference type="SUPFAM" id="SSF52091">
    <property type="entry name" value="SpoIIaa-like"/>
    <property type="match status" value="1"/>
</dbReference>
<dbReference type="Pfam" id="PF01740">
    <property type="entry name" value="STAS"/>
    <property type="match status" value="1"/>
</dbReference>
<feature type="transmembrane region" description="Helical" evidence="5">
    <location>
        <begin position="94"/>
        <end position="115"/>
    </location>
</feature>
<dbReference type="EMBL" id="BAABAT010000034">
    <property type="protein sequence ID" value="GAA4259095.1"/>
    <property type="molecule type" value="Genomic_DNA"/>
</dbReference>
<name>A0ABP8DM16_9ACTN</name>
<evidence type="ECO:0000256" key="4">
    <source>
        <dbReference type="ARBA" id="ARBA00023136"/>
    </source>
</evidence>
<dbReference type="Pfam" id="PF00916">
    <property type="entry name" value="Sulfate_transp"/>
    <property type="match status" value="1"/>
</dbReference>